<dbReference type="EMBL" id="ABYO01000015">
    <property type="protein sequence ID" value="EEI87251.1"/>
    <property type="molecule type" value="Genomic_DNA"/>
</dbReference>
<feature type="coiled-coil region" evidence="1">
    <location>
        <begin position="180"/>
        <end position="210"/>
    </location>
</feature>
<dbReference type="HOGENOM" id="CLU_975362_0_0_9"/>
<sequence>MKKILRKLALAFVILVSITSVSAAEESKDSSHPELEEWQRYNDSLVRFGQQYQNESNYIGKINEVSELKVMPEEDIKKAERGNVKVNVKTFKPGTKVELVLGKQGTNYGLCLVCEGESFEQEIPVGNYSFIDARFVDSEGRRYLYSYVAKPVIFKVNKGETTEVDISMVGEKNMIYDPSIEQTKQEQIEAADAKKKADEETIAKGELTEEEQYLMASNLDFALANFDQLSEREKNYLREHADEFGIKVPGAKGSGLVKVLKTLAFAAVIALAAIVGYKKYQEKNK</sequence>
<gene>
    <name evidence="4" type="ORF">HMPREF0072_0279</name>
</gene>
<keyword evidence="5" id="KW-1185">Reference proteome</keyword>
<dbReference type="Proteomes" id="UP000005984">
    <property type="component" value="Unassembled WGS sequence"/>
</dbReference>
<evidence type="ECO:0000256" key="2">
    <source>
        <dbReference type="SAM" id="Phobius"/>
    </source>
</evidence>
<protein>
    <submittedName>
        <fullName evidence="4">Uncharacterized protein</fullName>
    </submittedName>
</protein>
<evidence type="ECO:0000256" key="3">
    <source>
        <dbReference type="SAM" id="SignalP"/>
    </source>
</evidence>
<keyword evidence="2" id="KW-0812">Transmembrane</keyword>
<keyword evidence="1" id="KW-0175">Coiled coil</keyword>
<feature type="chain" id="PRO_5002910720" evidence="3">
    <location>
        <begin position="24"/>
        <end position="285"/>
    </location>
</feature>
<reference evidence="4 5" key="1">
    <citation type="submission" date="2008-10" db="EMBL/GenBank/DDBJ databases">
        <authorList>
            <person name="Qin X."/>
            <person name="Bachman B."/>
            <person name="Battles P."/>
            <person name="Bell A."/>
            <person name="Bess C."/>
            <person name="Bickham C."/>
            <person name="Chaboub L."/>
            <person name="Chen D."/>
            <person name="Coyle M."/>
            <person name="Deiros D.R."/>
            <person name="Dinh H."/>
            <person name="Forbes L."/>
            <person name="Fowler G."/>
            <person name="Francisco L."/>
            <person name="Fu Q."/>
            <person name="Gubbala S."/>
            <person name="Hale W."/>
            <person name="Han Y."/>
            <person name="Hemphill L."/>
            <person name="Highlander S.K."/>
            <person name="Hirani K."/>
            <person name="Hogues M."/>
            <person name="Jackson L."/>
            <person name="Jakkamsetti A."/>
            <person name="Javaid M."/>
            <person name="Jiang H."/>
            <person name="Korchina V."/>
            <person name="Kovar C."/>
            <person name="Lara F."/>
            <person name="Lee S."/>
            <person name="Mata R."/>
            <person name="Mathew T."/>
            <person name="Moen C."/>
            <person name="Morales K."/>
            <person name="Munidasa M."/>
            <person name="Nazareth L."/>
            <person name="Ngo R."/>
            <person name="Nguyen L."/>
            <person name="Okwuonu G."/>
            <person name="Ongeri F."/>
            <person name="Patil S."/>
            <person name="Petrosino J."/>
            <person name="Pham C."/>
            <person name="Pham P."/>
            <person name="Pu L.-L."/>
            <person name="Puazo M."/>
            <person name="Raj R."/>
            <person name="Reid J."/>
            <person name="Rouhana J."/>
            <person name="Saada N."/>
            <person name="Shang Y."/>
            <person name="Simmons D."/>
            <person name="Thornton R."/>
            <person name="Warren J."/>
            <person name="Weissenberger G."/>
            <person name="Zhang J."/>
            <person name="Zhang L."/>
            <person name="Zhou C."/>
            <person name="Zhu D."/>
            <person name="Muzny D."/>
            <person name="Worley K."/>
            <person name="Gibbs R."/>
        </authorList>
    </citation>
    <scope>NUCLEOTIDE SEQUENCE [LARGE SCALE GENOMIC DNA]</scope>
    <source>
        <strain evidence="4 5">ATCC 51172</strain>
    </source>
</reference>
<name>C2BD59_9FIRM</name>
<keyword evidence="3" id="KW-0732">Signal</keyword>
<feature type="transmembrane region" description="Helical" evidence="2">
    <location>
        <begin position="259"/>
        <end position="277"/>
    </location>
</feature>
<organism evidence="4 5">
    <name type="scientific">Anaerococcus lactolyticus ATCC 51172</name>
    <dbReference type="NCBI Taxonomy" id="525254"/>
    <lineage>
        <taxon>Bacteria</taxon>
        <taxon>Bacillati</taxon>
        <taxon>Bacillota</taxon>
        <taxon>Tissierellia</taxon>
        <taxon>Tissierellales</taxon>
        <taxon>Peptoniphilaceae</taxon>
        <taxon>Anaerococcus</taxon>
    </lineage>
</organism>
<feature type="signal peptide" evidence="3">
    <location>
        <begin position="1"/>
        <end position="23"/>
    </location>
</feature>
<proteinExistence type="predicted"/>
<comment type="caution">
    <text evidence="4">The sequence shown here is derived from an EMBL/GenBank/DDBJ whole genome shotgun (WGS) entry which is preliminary data.</text>
</comment>
<dbReference type="STRING" id="525254.HMPREF0072_0279"/>
<keyword evidence="2" id="KW-1133">Transmembrane helix</keyword>
<evidence type="ECO:0000313" key="4">
    <source>
        <dbReference type="EMBL" id="EEI87251.1"/>
    </source>
</evidence>
<dbReference type="RefSeq" id="WP_004827387.1">
    <property type="nucleotide sequence ID" value="NZ_GG666045.1"/>
</dbReference>
<evidence type="ECO:0000256" key="1">
    <source>
        <dbReference type="SAM" id="Coils"/>
    </source>
</evidence>
<accession>C2BD59</accession>
<evidence type="ECO:0000313" key="5">
    <source>
        <dbReference type="Proteomes" id="UP000005984"/>
    </source>
</evidence>
<dbReference type="AlphaFoldDB" id="C2BD59"/>
<keyword evidence="2" id="KW-0472">Membrane</keyword>